<organism evidence="1 2">
    <name type="scientific">Glossina austeni</name>
    <name type="common">Savannah tsetse fly</name>
    <dbReference type="NCBI Taxonomy" id="7395"/>
    <lineage>
        <taxon>Eukaryota</taxon>
        <taxon>Metazoa</taxon>
        <taxon>Ecdysozoa</taxon>
        <taxon>Arthropoda</taxon>
        <taxon>Hexapoda</taxon>
        <taxon>Insecta</taxon>
        <taxon>Pterygota</taxon>
        <taxon>Neoptera</taxon>
        <taxon>Endopterygota</taxon>
        <taxon>Diptera</taxon>
        <taxon>Brachycera</taxon>
        <taxon>Muscomorpha</taxon>
        <taxon>Hippoboscoidea</taxon>
        <taxon>Glossinidae</taxon>
        <taxon>Glossina</taxon>
    </lineage>
</organism>
<evidence type="ECO:0000313" key="2">
    <source>
        <dbReference type="Proteomes" id="UP000078200"/>
    </source>
</evidence>
<name>A0A1A9VS34_GLOAU</name>
<dbReference type="AlphaFoldDB" id="A0A1A9VS34"/>
<evidence type="ECO:0000313" key="1">
    <source>
        <dbReference type="EnsemblMetazoa" id="GAUT045738-PA"/>
    </source>
</evidence>
<dbReference type="EnsemblMetazoa" id="GAUT045738-RA">
    <property type="protein sequence ID" value="GAUT045738-PA"/>
    <property type="gene ID" value="GAUT045738"/>
</dbReference>
<keyword evidence="2" id="KW-1185">Reference proteome</keyword>
<protein>
    <submittedName>
        <fullName evidence="1">Uncharacterized protein</fullName>
    </submittedName>
</protein>
<reference evidence="1" key="1">
    <citation type="submission" date="2020-05" db="UniProtKB">
        <authorList>
            <consortium name="EnsemblMetazoa"/>
        </authorList>
    </citation>
    <scope>IDENTIFICATION</scope>
    <source>
        <strain evidence="1">TTRI</strain>
    </source>
</reference>
<sequence>MKLKIQKYLFAAQFSCYSAGFLLLSITSNVLCLASGLHRLHIFNTALSGANLSTLNVCCNTDLTLIILIGRSKSLELRSSLQAFNASEHCHSLWQENRFLKLNQYSADALERR</sequence>
<proteinExistence type="predicted"/>
<dbReference type="VEuPathDB" id="VectorBase:GAUT045738"/>
<dbReference type="Proteomes" id="UP000078200">
    <property type="component" value="Unassembled WGS sequence"/>
</dbReference>
<accession>A0A1A9VS34</accession>